<evidence type="ECO:0000313" key="1">
    <source>
        <dbReference type="EMBL" id="KAF5679661.1"/>
    </source>
</evidence>
<proteinExistence type="predicted"/>
<dbReference type="EMBL" id="JAAQPE010000205">
    <property type="protein sequence ID" value="KAF5679661.1"/>
    <property type="molecule type" value="Genomic_DNA"/>
</dbReference>
<evidence type="ECO:0000313" key="2">
    <source>
        <dbReference type="Proteomes" id="UP000572754"/>
    </source>
</evidence>
<comment type="caution">
    <text evidence="1">The sequence shown here is derived from an EMBL/GenBank/DDBJ whole genome shotgun (WGS) entry which is preliminary data.</text>
</comment>
<dbReference type="AlphaFoldDB" id="A0A8H5TYW2"/>
<organism evidence="1 2">
    <name type="scientific">Fusarium circinatum</name>
    <name type="common">Pitch canker fungus</name>
    <name type="synonym">Gibberella circinata</name>
    <dbReference type="NCBI Taxonomy" id="48490"/>
    <lineage>
        <taxon>Eukaryota</taxon>
        <taxon>Fungi</taxon>
        <taxon>Dikarya</taxon>
        <taxon>Ascomycota</taxon>
        <taxon>Pezizomycotina</taxon>
        <taxon>Sordariomycetes</taxon>
        <taxon>Hypocreomycetidae</taxon>
        <taxon>Hypocreales</taxon>
        <taxon>Nectriaceae</taxon>
        <taxon>Fusarium</taxon>
        <taxon>Fusarium fujikuroi species complex</taxon>
    </lineage>
</organism>
<reference evidence="1 2" key="2">
    <citation type="submission" date="2020-05" db="EMBL/GenBank/DDBJ databases">
        <title>Identification and distribution of gene clusters putatively required for synthesis of sphingolipid metabolism inhibitors in phylogenetically diverse species of the filamentous fungus Fusarium.</title>
        <authorList>
            <person name="Kim H.-S."/>
            <person name="Busman M."/>
            <person name="Brown D.W."/>
            <person name="Divon H."/>
            <person name="Uhlig S."/>
            <person name="Proctor R.H."/>
        </authorList>
    </citation>
    <scope>NUCLEOTIDE SEQUENCE [LARGE SCALE GENOMIC DNA]</scope>
    <source>
        <strain evidence="1 2">NRRL 25331</strain>
    </source>
</reference>
<accession>A0A8H5TYW2</accession>
<dbReference type="Proteomes" id="UP000572754">
    <property type="component" value="Unassembled WGS sequence"/>
</dbReference>
<keyword evidence="2" id="KW-1185">Reference proteome</keyword>
<reference evidence="2" key="1">
    <citation type="journal article" date="2020" name="BMC Genomics">
        <title>Correction to: Identification and distribution of gene clusters required for synthesis of sphingolipid metabolism inhibitors in diverse species of the filamentous fungus Fusarium.</title>
        <authorList>
            <person name="Kim H.S."/>
            <person name="Lohmar J.M."/>
            <person name="Busman M."/>
            <person name="Brown D.W."/>
            <person name="Naumann T.A."/>
            <person name="Divon H.H."/>
            <person name="Lysoe E."/>
            <person name="Uhlig S."/>
            <person name="Proctor R.H."/>
        </authorList>
    </citation>
    <scope>NUCLEOTIDE SEQUENCE [LARGE SCALE GENOMIC DNA]</scope>
    <source>
        <strain evidence="2">NRRL 25331</strain>
    </source>
</reference>
<sequence length="86" mass="9459">MNAVHFIAQKNAMTLPISRVGMVFINGMAVFHARSEFNGGDASWVLPQSLQETFGARCTRKPGDLSPEVWGIDHEPVLEELSFVNG</sequence>
<protein>
    <submittedName>
        <fullName evidence="1">Clavaminate synthase</fullName>
    </submittedName>
</protein>
<name>A0A8H5TYW2_FUSCI</name>
<gene>
    <name evidence="1" type="ORF">FCIRC_6039</name>
</gene>